<dbReference type="AlphaFoldDB" id="A0AAV1M9J6"/>
<protein>
    <recommendedName>
        <fullName evidence="6">Carboxylic ester hydrolase</fullName>
        <ecNumber evidence="6">3.1.1.-</ecNumber>
    </recommendedName>
</protein>
<dbReference type="InterPro" id="IPR002018">
    <property type="entry name" value="CarbesteraseB"/>
</dbReference>
<keyword evidence="4" id="KW-1015">Disulfide bond</keyword>
<name>A0AAV1M9J6_9NEOP</name>
<keyword evidence="2" id="KW-0719">Serine esterase</keyword>
<dbReference type="GO" id="GO:0052689">
    <property type="term" value="F:carboxylic ester hydrolase activity"/>
    <property type="evidence" value="ECO:0007669"/>
    <property type="project" value="UniProtKB-KW"/>
</dbReference>
<dbReference type="PANTHER" id="PTHR43142">
    <property type="entry name" value="CARBOXYLIC ESTER HYDROLASE"/>
    <property type="match status" value="1"/>
</dbReference>
<keyword evidence="6" id="KW-0732">Signal</keyword>
<evidence type="ECO:0000313" key="9">
    <source>
        <dbReference type="Proteomes" id="UP001314205"/>
    </source>
</evidence>
<accession>A0AAV1M9J6</accession>
<dbReference type="PROSITE" id="PS00122">
    <property type="entry name" value="CARBOXYLESTERASE_B_1"/>
    <property type="match status" value="1"/>
</dbReference>
<feature type="domain" description="Carboxylesterase type B" evidence="7">
    <location>
        <begin position="21"/>
        <end position="520"/>
    </location>
</feature>
<dbReference type="SUPFAM" id="SSF53474">
    <property type="entry name" value="alpha/beta-Hydrolases"/>
    <property type="match status" value="1"/>
</dbReference>
<keyword evidence="9" id="KW-1185">Reference proteome</keyword>
<keyword evidence="3 6" id="KW-0378">Hydrolase</keyword>
<evidence type="ECO:0000256" key="6">
    <source>
        <dbReference type="RuleBase" id="RU361235"/>
    </source>
</evidence>
<evidence type="ECO:0000256" key="2">
    <source>
        <dbReference type="ARBA" id="ARBA00022487"/>
    </source>
</evidence>
<dbReference type="Gene3D" id="3.40.50.1820">
    <property type="entry name" value="alpha/beta hydrolase"/>
    <property type="match status" value="1"/>
</dbReference>
<dbReference type="InterPro" id="IPR019826">
    <property type="entry name" value="Carboxylesterase_B_AS"/>
</dbReference>
<evidence type="ECO:0000313" key="8">
    <source>
        <dbReference type="EMBL" id="CAK1603850.1"/>
    </source>
</evidence>
<feature type="chain" id="PRO_5043103560" description="Carboxylic ester hydrolase" evidence="6">
    <location>
        <begin position="17"/>
        <end position="538"/>
    </location>
</feature>
<gene>
    <name evidence="8" type="ORF">PARMNEM_LOCUS22153</name>
</gene>
<sequence>MKVVLFNLILVCAVWSSPRLEPLVQTKKGLIRGLHASDGDYSMFLGIPYARVNESNPFGPSMPYPDFDEVFEACDDSAICPQIRVFQNQIIGTLDCLHLNIYAPNKATISNRLPVLIWIYGGGFRTGFATRLLYGPKYLVRNDVILVTLNYRLGPYGFMCLDTPEIPGNQGLKDQLRALRWVNENIEAFGGDVNKITISGSSAGGASVDFHLQSAQEKLFDKVIMQSGTSLCPWVMQATNQNAPMHIAEHLGFEAKDNADAVTFLSTIEPKLVIAAVSELSLTFHPCVEKDFDGVEKFVREHPINREIPKAKDIKILAGYNNREMLHIYGSKPLDSEQGFHLFKKHLEKIFDLKDDEDNLVALIRQFYFGDEDFSEDLKWDLMDFESDFRFNHPVHRSIQKYLKNAATVYNYLFSYSGGRNLNKYVNNITEDGAAHSDIIGYLFDVSILPETPTEDDQLVIDRITTLWTNFVKYGDPTPETTELLRVKWLPVEKDVLYYLDIDKELIIKRRPFHDRMAFWDLFYKMNKKLLIGYNGED</sequence>
<evidence type="ECO:0000259" key="7">
    <source>
        <dbReference type="Pfam" id="PF00135"/>
    </source>
</evidence>
<comment type="caution">
    <text evidence="8">The sequence shown here is derived from an EMBL/GenBank/DDBJ whole genome shotgun (WGS) entry which is preliminary data.</text>
</comment>
<dbReference type="Pfam" id="PF00135">
    <property type="entry name" value="COesterase"/>
    <property type="match status" value="1"/>
</dbReference>
<reference evidence="8 9" key="1">
    <citation type="submission" date="2023-11" db="EMBL/GenBank/DDBJ databases">
        <authorList>
            <person name="Hedman E."/>
            <person name="Englund M."/>
            <person name="Stromberg M."/>
            <person name="Nyberg Akerstrom W."/>
            <person name="Nylinder S."/>
            <person name="Jareborg N."/>
            <person name="Kallberg Y."/>
            <person name="Kronander E."/>
        </authorList>
    </citation>
    <scope>NUCLEOTIDE SEQUENCE [LARGE SCALE GENOMIC DNA]</scope>
</reference>
<feature type="signal peptide" evidence="6">
    <location>
        <begin position="1"/>
        <end position="16"/>
    </location>
</feature>
<organism evidence="8 9">
    <name type="scientific">Parnassius mnemosyne</name>
    <name type="common">clouded apollo</name>
    <dbReference type="NCBI Taxonomy" id="213953"/>
    <lineage>
        <taxon>Eukaryota</taxon>
        <taxon>Metazoa</taxon>
        <taxon>Ecdysozoa</taxon>
        <taxon>Arthropoda</taxon>
        <taxon>Hexapoda</taxon>
        <taxon>Insecta</taxon>
        <taxon>Pterygota</taxon>
        <taxon>Neoptera</taxon>
        <taxon>Endopterygota</taxon>
        <taxon>Lepidoptera</taxon>
        <taxon>Glossata</taxon>
        <taxon>Ditrysia</taxon>
        <taxon>Papilionoidea</taxon>
        <taxon>Papilionidae</taxon>
        <taxon>Parnassiinae</taxon>
        <taxon>Parnassini</taxon>
        <taxon>Parnassius</taxon>
        <taxon>Driopa</taxon>
    </lineage>
</organism>
<comment type="similarity">
    <text evidence="1 6">Belongs to the type-B carboxylesterase/lipase family.</text>
</comment>
<dbReference type="InterPro" id="IPR029058">
    <property type="entry name" value="AB_hydrolase_fold"/>
</dbReference>
<dbReference type="PANTHER" id="PTHR43142:SF1">
    <property type="entry name" value="CARBOXYLIC ESTER HYDROLASE"/>
    <property type="match status" value="1"/>
</dbReference>
<keyword evidence="5" id="KW-0325">Glycoprotein</keyword>
<evidence type="ECO:0000256" key="3">
    <source>
        <dbReference type="ARBA" id="ARBA00022801"/>
    </source>
</evidence>
<proteinExistence type="inferred from homology"/>
<dbReference type="EC" id="3.1.1.-" evidence="6"/>
<dbReference type="EMBL" id="CAVLGL010000159">
    <property type="protein sequence ID" value="CAK1603850.1"/>
    <property type="molecule type" value="Genomic_DNA"/>
</dbReference>
<evidence type="ECO:0000256" key="5">
    <source>
        <dbReference type="ARBA" id="ARBA00023180"/>
    </source>
</evidence>
<evidence type="ECO:0000256" key="4">
    <source>
        <dbReference type="ARBA" id="ARBA00023157"/>
    </source>
</evidence>
<dbReference type="Proteomes" id="UP001314205">
    <property type="component" value="Unassembled WGS sequence"/>
</dbReference>
<evidence type="ECO:0000256" key="1">
    <source>
        <dbReference type="ARBA" id="ARBA00005964"/>
    </source>
</evidence>